<feature type="transmembrane region" description="Helical" evidence="14">
    <location>
        <begin position="106"/>
        <end position="123"/>
    </location>
</feature>
<keyword evidence="12 14" id="KW-0472">Membrane</keyword>
<feature type="binding site" evidence="14">
    <location>
        <position position="495"/>
    </location>
    <ligand>
        <name>Zn(2+)</name>
        <dbReference type="ChEBI" id="CHEBI:29105"/>
        <note>catalytic</note>
    </ligand>
</feature>
<feature type="domain" description="AAA+ ATPase" evidence="16">
    <location>
        <begin position="188"/>
        <end position="327"/>
    </location>
</feature>
<dbReference type="Gene3D" id="3.30.720.210">
    <property type="match status" value="1"/>
</dbReference>
<dbReference type="PANTHER" id="PTHR23076">
    <property type="entry name" value="METALLOPROTEASE M41 FTSH"/>
    <property type="match status" value="1"/>
</dbReference>
<evidence type="ECO:0000256" key="13">
    <source>
        <dbReference type="ARBA" id="ARBA00061570"/>
    </source>
</evidence>
<comment type="similarity">
    <text evidence="15">Belongs to the AAA ATPase family.</text>
</comment>
<dbReference type="GO" id="GO:0004176">
    <property type="term" value="F:ATP-dependent peptidase activity"/>
    <property type="evidence" value="ECO:0007669"/>
    <property type="project" value="InterPro"/>
</dbReference>
<evidence type="ECO:0000256" key="9">
    <source>
        <dbReference type="ARBA" id="ARBA00022840"/>
    </source>
</evidence>
<keyword evidence="3 14" id="KW-0645">Protease</keyword>
<feature type="transmembrane region" description="Helical" evidence="14">
    <location>
        <begin position="9"/>
        <end position="27"/>
    </location>
</feature>
<comment type="subunit">
    <text evidence="14">Homohexamer.</text>
</comment>
<feature type="binding site" evidence="14">
    <location>
        <position position="422"/>
    </location>
    <ligand>
        <name>Zn(2+)</name>
        <dbReference type="ChEBI" id="CHEBI:29105"/>
        <note>catalytic</note>
    </ligand>
</feature>
<keyword evidence="8 14" id="KW-0862">Zinc</keyword>
<dbReference type="PANTHER" id="PTHR23076:SF113">
    <property type="entry name" value="ATP-DEPENDENT ZINC METALLOPROTEASE FTSH 1, CHLOROPLASTIC-RELATED"/>
    <property type="match status" value="1"/>
</dbReference>
<keyword evidence="10 14" id="KW-1133">Transmembrane helix</keyword>
<dbReference type="InterPro" id="IPR041569">
    <property type="entry name" value="AAA_lid_3"/>
</dbReference>
<dbReference type="FunFam" id="1.20.58.760:FF:000001">
    <property type="entry name" value="ATP-dependent zinc metalloprotease FtsH"/>
    <property type="match status" value="1"/>
</dbReference>
<dbReference type="SUPFAM" id="SSF140990">
    <property type="entry name" value="FtsH protease domain-like"/>
    <property type="match status" value="1"/>
</dbReference>
<organism evidence="17 18">
    <name type="scientific">Allorhizobium borbori</name>
    <dbReference type="NCBI Taxonomy" id="485907"/>
    <lineage>
        <taxon>Bacteria</taxon>
        <taxon>Pseudomonadati</taxon>
        <taxon>Pseudomonadota</taxon>
        <taxon>Alphaproteobacteria</taxon>
        <taxon>Hyphomicrobiales</taxon>
        <taxon>Rhizobiaceae</taxon>
        <taxon>Rhizobium/Agrobacterium group</taxon>
        <taxon>Allorhizobium</taxon>
    </lineage>
</organism>
<keyword evidence="5 14" id="KW-0479">Metal-binding</keyword>
<dbReference type="GO" id="GO:0006508">
    <property type="term" value="P:proteolysis"/>
    <property type="evidence" value="ECO:0007669"/>
    <property type="project" value="UniProtKB-KW"/>
</dbReference>
<dbReference type="InterPro" id="IPR011546">
    <property type="entry name" value="Pept_M41_FtsH_extracell"/>
</dbReference>
<evidence type="ECO:0000256" key="1">
    <source>
        <dbReference type="ARBA" id="ARBA00004370"/>
    </source>
</evidence>
<keyword evidence="6 14" id="KW-0547">Nucleotide-binding</keyword>
<proteinExistence type="inferred from homology"/>
<dbReference type="FunFam" id="1.10.8.60:FF:000001">
    <property type="entry name" value="ATP-dependent zinc metalloprotease FtsH"/>
    <property type="match status" value="1"/>
</dbReference>
<evidence type="ECO:0000256" key="11">
    <source>
        <dbReference type="ARBA" id="ARBA00023049"/>
    </source>
</evidence>
<comment type="caution">
    <text evidence="17">The sequence shown here is derived from an EMBL/GenBank/DDBJ whole genome shotgun (WGS) entry which is preliminary data.</text>
</comment>
<sequence length="605" mass="66161">MNKQTQFHIWYWIAAFFGILLLQYAFVTAQQVAEVPYSDFEKYLKDGKIAEVAISENYLQGTLKEALPGGQKQFIATRVEPDFAEKLDQYGVKFAGRIESTFLRDILSWIIPAVFFIGIWVFLMNRMGGGAGGGLMQIGKSKAKVYVESDTGVDFSDVAGVDEAKDELKEIVAFLKDPDGYGRLGGRMPKGVLLVGPPGTGKTLLAKAVAGEAKVPFFSISGSEFVEMFVGVGAARVRDLFEQARAKAPAIIFIDELDAVGRARGIGPFAGHDEKEQTLNQLLVELDGFDSSSGLVLLAATNRPEILDPALLRAGRFDRQVLVDRPDKPGRIQILAVHLKKAKLAADVNPEEIAALTPGFTGADLANLVNEATLLATRRGANAVTMDDFNNAVERIVAGLEKRNRLLNPREREIVAYHEMGHALVASLLPGSDPVHKISIIPRGVGALGYTIQRPTEDRFLMTLEELQNKMAVLLGGRAAEWVVYRHLSTGAADDLARVTDIARAIVTRYGMTERLGHVALDRDRQSFLQPGETAFGQPTHDYSDETADAIDGEIRRIIDDAFERATGLLTENRELLEKTARALLAKETLDSSDLRAFLGAEHVA</sequence>
<feature type="binding site" evidence="14">
    <location>
        <begin position="196"/>
        <end position="203"/>
    </location>
    <ligand>
        <name>ATP</name>
        <dbReference type="ChEBI" id="CHEBI:30616"/>
    </ligand>
</feature>
<keyword evidence="7 14" id="KW-0378">Hydrolase</keyword>
<dbReference type="InterPro" id="IPR005936">
    <property type="entry name" value="FtsH"/>
</dbReference>
<dbReference type="GO" id="GO:0005524">
    <property type="term" value="F:ATP binding"/>
    <property type="evidence" value="ECO:0007669"/>
    <property type="project" value="UniProtKB-UniRule"/>
</dbReference>
<evidence type="ECO:0000256" key="4">
    <source>
        <dbReference type="ARBA" id="ARBA00022692"/>
    </source>
</evidence>
<evidence type="ECO:0000259" key="16">
    <source>
        <dbReference type="SMART" id="SM00382"/>
    </source>
</evidence>
<dbReference type="GO" id="GO:0051301">
    <property type="term" value="P:cell division"/>
    <property type="evidence" value="ECO:0007669"/>
    <property type="project" value="UniProtKB-KW"/>
</dbReference>
<dbReference type="EMBL" id="JACIDU010000002">
    <property type="protein sequence ID" value="MBB4102191.1"/>
    <property type="molecule type" value="Genomic_DNA"/>
</dbReference>
<dbReference type="InterPro" id="IPR003960">
    <property type="entry name" value="ATPase_AAA_CS"/>
</dbReference>
<dbReference type="InterPro" id="IPR037219">
    <property type="entry name" value="Peptidase_M41-like"/>
</dbReference>
<keyword evidence="9 14" id="KW-0067">ATP-binding</keyword>
<dbReference type="HAMAP" id="MF_01458">
    <property type="entry name" value="FtsH"/>
    <property type="match status" value="1"/>
</dbReference>
<dbReference type="GO" id="GO:0030163">
    <property type="term" value="P:protein catabolic process"/>
    <property type="evidence" value="ECO:0007669"/>
    <property type="project" value="UniProtKB-UniRule"/>
</dbReference>
<dbReference type="Pfam" id="PF00004">
    <property type="entry name" value="AAA"/>
    <property type="match status" value="1"/>
</dbReference>
<dbReference type="GO" id="GO:0005886">
    <property type="term" value="C:plasma membrane"/>
    <property type="evidence" value="ECO:0007669"/>
    <property type="project" value="UniProtKB-SubCell"/>
</dbReference>
<dbReference type="InterPro" id="IPR003593">
    <property type="entry name" value="AAA+_ATPase"/>
</dbReference>
<reference evidence="17 18" key="1">
    <citation type="submission" date="2020-08" db="EMBL/GenBank/DDBJ databases">
        <title>Genomic Encyclopedia of Type Strains, Phase IV (KMG-IV): sequencing the most valuable type-strain genomes for metagenomic binning, comparative biology and taxonomic classification.</title>
        <authorList>
            <person name="Goeker M."/>
        </authorList>
    </citation>
    <scope>NUCLEOTIDE SEQUENCE [LARGE SCALE GENOMIC DNA]</scope>
    <source>
        <strain evidence="17 18">DSM 26385</strain>
    </source>
</reference>
<dbReference type="Gene3D" id="3.40.50.300">
    <property type="entry name" value="P-loop containing nucleotide triphosphate hydrolases"/>
    <property type="match status" value="1"/>
</dbReference>
<dbReference type="RefSeq" id="WP_183789470.1">
    <property type="nucleotide sequence ID" value="NZ_JACIDU010000002.1"/>
</dbReference>
<evidence type="ECO:0000256" key="3">
    <source>
        <dbReference type="ARBA" id="ARBA00022670"/>
    </source>
</evidence>
<dbReference type="FunFam" id="3.40.50.300:FF:000001">
    <property type="entry name" value="ATP-dependent zinc metalloprotease FtsH"/>
    <property type="match status" value="1"/>
</dbReference>
<evidence type="ECO:0000256" key="12">
    <source>
        <dbReference type="ARBA" id="ARBA00023136"/>
    </source>
</evidence>
<comment type="cofactor">
    <cofactor evidence="14">
        <name>Zn(2+)</name>
        <dbReference type="ChEBI" id="CHEBI:29105"/>
    </cofactor>
    <text evidence="14">Binds 1 zinc ion per subunit.</text>
</comment>
<dbReference type="SUPFAM" id="SSF52540">
    <property type="entry name" value="P-loop containing nucleoside triphosphate hydrolases"/>
    <property type="match status" value="1"/>
</dbReference>
<comment type="similarity">
    <text evidence="2 14">In the C-terminal section; belongs to the peptidase M41 family.</text>
</comment>
<dbReference type="GO" id="GO:0008270">
    <property type="term" value="F:zinc ion binding"/>
    <property type="evidence" value="ECO:0007669"/>
    <property type="project" value="UniProtKB-UniRule"/>
</dbReference>
<dbReference type="Gene3D" id="1.20.58.760">
    <property type="entry name" value="Peptidase M41"/>
    <property type="match status" value="1"/>
</dbReference>
<protein>
    <recommendedName>
        <fullName evidence="14">ATP-dependent zinc metalloprotease FtsH</fullName>
        <ecNumber evidence="14">3.4.24.-</ecNumber>
    </recommendedName>
</protein>
<evidence type="ECO:0000256" key="14">
    <source>
        <dbReference type="HAMAP-Rule" id="MF_01458"/>
    </source>
</evidence>
<keyword evidence="17" id="KW-0132">Cell division</keyword>
<comment type="function">
    <text evidence="14">Acts as a processive, ATP-dependent zinc metallopeptidase for both cytoplasmic and membrane proteins. Plays a role in the quality control of integral membrane proteins.</text>
</comment>
<evidence type="ECO:0000256" key="5">
    <source>
        <dbReference type="ARBA" id="ARBA00022723"/>
    </source>
</evidence>
<evidence type="ECO:0000256" key="8">
    <source>
        <dbReference type="ARBA" id="ARBA00022833"/>
    </source>
</evidence>
<evidence type="ECO:0000256" key="2">
    <source>
        <dbReference type="ARBA" id="ARBA00010044"/>
    </source>
</evidence>
<dbReference type="InterPro" id="IPR027417">
    <property type="entry name" value="P-loop_NTPase"/>
</dbReference>
<comment type="similarity">
    <text evidence="13 14">In the central section; belongs to the AAA ATPase family.</text>
</comment>
<dbReference type="InterPro" id="IPR000642">
    <property type="entry name" value="Peptidase_M41"/>
</dbReference>
<evidence type="ECO:0000256" key="15">
    <source>
        <dbReference type="RuleBase" id="RU003651"/>
    </source>
</evidence>
<keyword evidence="11 14" id="KW-0482">Metalloprotease</keyword>
<evidence type="ECO:0000313" key="18">
    <source>
        <dbReference type="Proteomes" id="UP000584824"/>
    </source>
</evidence>
<dbReference type="NCBIfam" id="TIGR01241">
    <property type="entry name" value="FtsH_fam"/>
    <property type="match status" value="1"/>
</dbReference>
<evidence type="ECO:0000256" key="10">
    <source>
        <dbReference type="ARBA" id="ARBA00022989"/>
    </source>
</evidence>
<keyword evidence="14" id="KW-1003">Cell membrane</keyword>
<keyword evidence="17" id="KW-0131">Cell cycle</keyword>
<feature type="active site" evidence="14">
    <location>
        <position position="419"/>
    </location>
</feature>
<evidence type="ECO:0000256" key="6">
    <source>
        <dbReference type="ARBA" id="ARBA00022741"/>
    </source>
</evidence>
<keyword evidence="18" id="KW-1185">Reference proteome</keyword>
<dbReference type="EC" id="3.4.24.-" evidence="14"/>
<dbReference type="Pfam" id="PF01434">
    <property type="entry name" value="Peptidase_M41"/>
    <property type="match status" value="1"/>
</dbReference>
<comment type="subcellular location">
    <subcellularLocation>
        <location evidence="14">Cell membrane</location>
        <topology evidence="14">Multi-pass membrane protein</topology>
        <orientation evidence="14">Cytoplasmic side</orientation>
    </subcellularLocation>
    <subcellularLocation>
        <location evidence="1">Membrane</location>
    </subcellularLocation>
</comment>
<dbReference type="InterPro" id="IPR003959">
    <property type="entry name" value="ATPase_AAA_core"/>
</dbReference>
<dbReference type="Gene3D" id="1.10.8.60">
    <property type="match status" value="1"/>
</dbReference>
<feature type="binding site" evidence="14">
    <location>
        <position position="418"/>
    </location>
    <ligand>
        <name>Zn(2+)</name>
        <dbReference type="ChEBI" id="CHEBI:29105"/>
        <note>catalytic</note>
    </ligand>
</feature>
<name>A0A7W6JZ44_9HYPH</name>
<dbReference type="GO" id="GO:0016887">
    <property type="term" value="F:ATP hydrolysis activity"/>
    <property type="evidence" value="ECO:0007669"/>
    <property type="project" value="UniProtKB-UniRule"/>
</dbReference>
<gene>
    <name evidence="14" type="primary">ftsH</name>
    <name evidence="17" type="ORF">GGQ66_000719</name>
</gene>
<accession>A0A7W6JZ44</accession>
<evidence type="ECO:0000256" key="7">
    <source>
        <dbReference type="ARBA" id="ARBA00022801"/>
    </source>
</evidence>
<dbReference type="Pfam" id="PF06480">
    <property type="entry name" value="FtsH_ext"/>
    <property type="match status" value="1"/>
</dbReference>
<evidence type="ECO:0000313" key="17">
    <source>
        <dbReference type="EMBL" id="MBB4102191.1"/>
    </source>
</evidence>
<dbReference type="CDD" id="cd19501">
    <property type="entry name" value="RecA-like_FtsH"/>
    <property type="match status" value="1"/>
</dbReference>
<dbReference type="AlphaFoldDB" id="A0A7W6JZ44"/>
<keyword evidence="4 14" id="KW-0812">Transmembrane</keyword>
<dbReference type="GO" id="GO:0004222">
    <property type="term" value="F:metalloendopeptidase activity"/>
    <property type="evidence" value="ECO:0007669"/>
    <property type="project" value="InterPro"/>
</dbReference>
<dbReference type="PROSITE" id="PS00674">
    <property type="entry name" value="AAA"/>
    <property type="match status" value="1"/>
</dbReference>
<dbReference type="Pfam" id="PF17862">
    <property type="entry name" value="AAA_lid_3"/>
    <property type="match status" value="1"/>
</dbReference>
<dbReference type="SMART" id="SM00382">
    <property type="entry name" value="AAA"/>
    <property type="match status" value="1"/>
</dbReference>
<dbReference type="Proteomes" id="UP000584824">
    <property type="component" value="Unassembled WGS sequence"/>
</dbReference>